<sequence>MKYSICTLVTRPQEYAEMRQSFEARGFAGPDCEYLQVDNSAGNTRTAYDGLNHLISQSRGEYLVLCHQDVLLHADGRAELDAALAALTAAAPAWGVCGNAGALADGRIALRMSDPHGADRSLGTLPAQVQSLDENFLVLRRAANLGFSHDLQGFHLYGTDICLVARVLGRTAHVIDFHLHHKSGGRLSPDFWVERERFVDKWCRLLPPQCVYTTCTQMYLSPHRWLRRWLAGPRAQARRWRRLRPATGRPA</sequence>
<proteinExistence type="predicted"/>
<dbReference type="InterPro" id="IPR029044">
    <property type="entry name" value="Nucleotide-diphossugar_trans"/>
</dbReference>
<reference evidence="1 2" key="1">
    <citation type="submission" date="2020-02" db="EMBL/GenBank/DDBJ databases">
        <title>Ideonella bacterium strain TBM-1.</title>
        <authorList>
            <person name="Chen W.-M."/>
        </authorList>
    </citation>
    <scope>NUCLEOTIDE SEQUENCE [LARGE SCALE GENOMIC DNA]</scope>
    <source>
        <strain evidence="1 2">TBM-1</strain>
    </source>
</reference>
<keyword evidence="2" id="KW-1185">Reference proteome</keyword>
<dbReference type="EMBL" id="JAAGOH010000007">
    <property type="protein sequence ID" value="NDY91168.1"/>
    <property type="molecule type" value="Genomic_DNA"/>
</dbReference>
<dbReference type="SUPFAM" id="SSF53448">
    <property type="entry name" value="Nucleotide-diphospho-sugar transferases"/>
    <property type="match status" value="1"/>
</dbReference>
<dbReference type="Proteomes" id="UP000484255">
    <property type="component" value="Unassembled WGS sequence"/>
</dbReference>
<name>A0A7C9PGH8_9BURK</name>
<dbReference type="RefSeq" id="WP_163457018.1">
    <property type="nucleotide sequence ID" value="NZ_JAAGOH010000007.1"/>
</dbReference>
<dbReference type="AlphaFoldDB" id="A0A7C9PGH8"/>
<evidence type="ECO:0000313" key="2">
    <source>
        <dbReference type="Proteomes" id="UP000484255"/>
    </source>
</evidence>
<protein>
    <submittedName>
        <fullName evidence="1">Acyl esterase</fullName>
    </submittedName>
</protein>
<comment type="caution">
    <text evidence="1">The sequence shown here is derived from an EMBL/GenBank/DDBJ whole genome shotgun (WGS) entry which is preliminary data.</text>
</comment>
<gene>
    <name evidence="1" type="ORF">G3A44_08170</name>
</gene>
<evidence type="ECO:0000313" key="1">
    <source>
        <dbReference type="EMBL" id="NDY91168.1"/>
    </source>
</evidence>
<dbReference type="Gene3D" id="3.90.550.10">
    <property type="entry name" value="Spore Coat Polysaccharide Biosynthesis Protein SpsA, Chain A"/>
    <property type="match status" value="1"/>
</dbReference>
<organism evidence="1 2">
    <name type="scientific">Ideonella livida</name>
    <dbReference type="NCBI Taxonomy" id="2707176"/>
    <lineage>
        <taxon>Bacteria</taxon>
        <taxon>Pseudomonadati</taxon>
        <taxon>Pseudomonadota</taxon>
        <taxon>Betaproteobacteria</taxon>
        <taxon>Burkholderiales</taxon>
        <taxon>Sphaerotilaceae</taxon>
        <taxon>Ideonella</taxon>
    </lineage>
</organism>
<accession>A0A7C9PGH8</accession>